<name>A0A285CXI1_9BACI</name>
<dbReference type="InterPro" id="IPR001387">
    <property type="entry name" value="Cro/C1-type_HTH"/>
</dbReference>
<dbReference type="GO" id="GO:0003677">
    <property type="term" value="F:DNA binding"/>
    <property type="evidence" value="ECO:0007669"/>
    <property type="project" value="InterPro"/>
</dbReference>
<organism evidence="2 3">
    <name type="scientific">Bacillus oleivorans</name>
    <dbReference type="NCBI Taxonomy" id="1448271"/>
    <lineage>
        <taxon>Bacteria</taxon>
        <taxon>Bacillati</taxon>
        <taxon>Bacillota</taxon>
        <taxon>Bacilli</taxon>
        <taxon>Bacillales</taxon>
        <taxon>Bacillaceae</taxon>
        <taxon>Bacillus</taxon>
    </lineage>
</organism>
<accession>A0A285CXI1</accession>
<dbReference type="RefSeq" id="WP_179714282.1">
    <property type="nucleotide sequence ID" value="NZ_JBEPMQ010000019.1"/>
</dbReference>
<evidence type="ECO:0000259" key="1">
    <source>
        <dbReference type="PROSITE" id="PS50943"/>
    </source>
</evidence>
<dbReference type="CDD" id="cd00093">
    <property type="entry name" value="HTH_XRE"/>
    <property type="match status" value="1"/>
</dbReference>
<dbReference type="PROSITE" id="PS50943">
    <property type="entry name" value="HTH_CROC1"/>
    <property type="match status" value="1"/>
</dbReference>
<evidence type="ECO:0000313" key="3">
    <source>
        <dbReference type="Proteomes" id="UP000219546"/>
    </source>
</evidence>
<dbReference type="Pfam" id="PF01381">
    <property type="entry name" value="HTH_3"/>
    <property type="match status" value="1"/>
</dbReference>
<keyword evidence="3" id="KW-1185">Reference proteome</keyword>
<dbReference type="InterPro" id="IPR010982">
    <property type="entry name" value="Lambda_DNA-bd_dom_sf"/>
</dbReference>
<sequence>MHSIFDLRKNKGWTQEELGKKFRKKKAAEIICRWEKGKTAPSSQNLQELSEIFGVPAQKILIKRLTD</sequence>
<dbReference type="EMBL" id="OAOP01000005">
    <property type="protein sequence ID" value="SNX71768.1"/>
    <property type="molecule type" value="Genomic_DNA"/>
</dbReference>
<protein>
    <submittedName>
        <fullName evidence="2">Helix-turn-helix protein</fullName>
    </submittedName>
</protein>
<dbReference type="AlphaFoldDB" id="A0A285CXI1"/>
<evidence type="ECO:0000313" key="2">
    <source>
        <dbReference type="EMBL" id="SNX71768.1"/>
    </source>
</evidence>
<dbReference type="Proteomes" id="UP000219546">
    <property type="component" value="Unassembled WGS sequence"/>
</dbReference>
<reference evidence="2 3" key="1">
    <citation type="submission" date="2017-08" db="EMBL/GenBank/DDBJ databases">
        <authorList>
            <person name="de Groot N.N."/>
        </authorList>
    </citation>
    <scope>NUCLEOTIDE SEQUENCE [LARGE SCALE GENOMIC DNA]</scope>
    <source>
        <strain evidence="2 3">JC228</strain>
    </source>
</reference>
<feature type="domain" description="HTH cro/C1-type" evidence="1">
    <location>
        <begin position="7"/>
        <end position="60"/>
    </location>
</feature>
<dbReference type="Gene3D" id="1.10.260.40">
    <property type="entry name" value="lambda repressor-like DNA-binding domains"/>
    <property type="match status" value="1"/>
</dbReference>
<dbReference type="SUPFAM" id="SSF47413">
    <property type="entry name" value="lambda repressor-like DNA-binding domains"/>
    <property type="match status" value="1"/>
</dbReference>
<proteinExistence type="predicted"/>
<gene>
    <name evidence="2" type="ORF">SAMN05877753_105369</name>
</gene>
<dbReference type="SMART" id="SM00530">
    <property type="entry name" value="HTH_XRE"/>
    <property type="match status" value="1"/>
</dbReference>